<evidence type="ECO:0000313" key="2">
    <source>
        <dbReference type="EMBL" id="GJQ11141.1"/>
    </source>
</evidence>
<dbReference type="PANTHER" id="PTHR32085">
    <property type="entry name" value="PROTEIN CSF1"/>
    <property type="match status" value="1"/>
</dbReference>
<dbReference type="OrthoDB" id="10051416at2759"/>
<feature type="region of interest" description="Disordered" evidence="1">
    <location>
        <begin position="1058"/>
        <end position="1079"/>
    </location>
</feature>
<keyword evidence="3" id="KW-1185">Reference proteome</keyword>
<feature type="compositionally biased region" description="Polar residues" evidence="1">
    <location>
        <begin position="1058"/>
        <end position="1074"/>
    </location>
</feature>
<dbReference type="EMBL" id="BQMJ01000021">
    <property type="protein sequence ID" value="GJQ11141.1"/>
    <property type="molecule type" value="Genomic_DNA"/>
</dbReference>
<evidence type="ECO:0008006" key="4">
    <source>
        <dbReference type="Google" id="ProtNLM"/>
    </source>
</evidence>
<evidence type="ECO:0000313" key="3">
    <source>
        <dbReference type="Proteomes" id="UP001061958"/>
    </source>
</evidence>
<dbReference type="Proteomes" id="UP001061958">
    <property type="component" value="Unassembled WGS sequence"/>
</dbReference>
<sequence length="2866" mass="328205">MMASLVAFAFAVIGLSCYILIFFLYIPQLSAHVVAKLCNHIVFRREAHISIRSLRFIFLSGKVILKGLCYTTIDANLYVENLEITVLWWRALFLNRRLSTSHQQTQGPCEETPAAFIVAKGVQIRLVNQKARYDFIQKIVEQQTYSVDMQAPVSLLVEEFEGYSLWLYQYLGPIAMDLQYCSFVANDPAISDAVSLYFETGKGRYAAVSAPCPLDVYRSFYQLTMNRFEIQYVSVTSGNMEETQDNHLNEDNYRDVLDTEGFAESVVSPHSMKSYLSSSVNEEAEITVIDSPIVEHPYEETNGKWNAIKYLISYWMKFQRFMIQLFGYLDISSTDILPHHKFTLFEADSVSVEYHYDIPGITILSEGQTPTWNPPECLLKMSSSGTRFYYSPVLEKARCVLLERFFPPTFENFEIDTNFTKEGRKRRHRCFQIEMDCKAQSNQPMIYIIFNPRYPDNNRRSSNTARLNIWCQESLHLSLLYPYMISAGETEANLEFCANFDEVVVDLVQESTLTLCKAPMLTVEGKLGFPMIWNGYRKWIFDFRFLSSKWIFMREYTNVLSDILSEMSEGVTSEPFRSFMPTEYFVNLELRSGYSIYFSANPSNNWKNPSQMGMDNEWALEVVGNTLKMKFHLPSGLVPMPLSWDMNWLLYASHLKVWFHWPIEQELRKRLGSCQKIIDVSSFDIHCSHSYWNIVVPGYQDRIRAVMNISDMNFVLNPYHLMYLSEFLENYFGKHLFAYIDGKPLIQEYCDSMEQLASVRSSRETSFLMNIHRWSLFVCAGIDAAVKVPSFFSYLRLKIPYCSYYMKSTKSCTNLTLSCPRNIEITPHIENESVATQHRTDNRRLYLRGVSISLLYLFGNNDVEYINIGSIRLESFYGQVRIDKMRCFSDILNCFRLSSTEKKKTCLLPLETLELELGSLDFKLFHEDSIVESVVPSGLKVLFSNLQYSNVGFTAKLEVGLILVSLWVPTSQLLEESVGDSNSMKKSIEKTEYAEVASFSSRLTVIFRIFEKLASLTAFKQMEELKKADCFQRNIQFLWKESNEFWINSRFRRDLHKQSNSTLGNSNENRQSMSRAGASNFGEIPDTMQEFWMQLASVNGELKGECDEEGLNGEQNFSFIQLAVPESMKCSLSPAAIQTGINLMNVFMSEQEEHVELIVCKIWKEHLERCIATEEDTVSNYKFSMELPEVKVKIRKMTPKCFSCSQCVTFSSIPEIYIYLSNFYLRWSLSGSRSKAKEMVFGLAQILCGISLDGGLDDQSRIMEFNSVQIRNFVSSGKQNVNLMFDSLRVGDNLSELESMVRCCMLFAKFGISYWSAALKSKPKTMTADVFSLCVISGEASTGLVTSGRQVRKVFLSALARVRAMNQLERSRMLMLLQSSAARSHPYSSAMDNRKVAFELICHWNQFSLNVESVTILICNQIYGKYSCFSGRSILVLVAKELNSRADTQLLSKITIFVRECIHTWYTEWTISQREWTATALERMQRKTFRSLPEGEWTNVPFHSKQITDDPPLIENQISDDALLQSLSTAPFFFSSSRRVNQKNNLVSTFSAPWGTHLPTFQSEQKDNNEKVSSPQDSAFLLRSLSSLEAKTTWNELDIQPSLLSTAPILVDVIISVDKIDMQLLSSSTESVFIFHSYQNVTYVPMSLAESVEHSSILCSSEEMKCQVNGPNEEDWLRFFINTPQYVISLQHNGKSPNIVASMLAIESVSIRVEYSFFSAWHLFGHMLDELRSLMGDREVDARTASSQMYNIPPLNVVISECSLQLPLSEDENKLLYKVQDMRATSCELSHTENIIVVRVPLHCMEYFDKQIALDLLQLPSAVLEARITLTSDDQNALRVQQNSPVITHYRFHLAFKAIESMVTKERIRRLKNIFEIWNRPRKKNFVKPMTTNSMLADYSRTVVTRFFSLVISLQTLSLSSELMSIHSELFLDNLNFVLKTTNIPYPDIHITFRNIGLVIRLAGSLPSRFSINQFQSHIRMKQSIDSTFLHRLQMVSASSMKECELFMDKRCMTALVLLADELKYYECDEEESSTNDSLMETMAAAASRLCIYVLTNIRIGIIRMTFVVDNNYDIRISAHSPSLSLRMDNLKTLPRYRLVLTGSFESAHIYQQNTPILTFQSSCVDFSWLSGKVACFVDIGSYTLSLDHAIRLLPDAASEGDSAMGAQLFTLIDIGVNINAGVVTFKSTKYVDTDIQVPGMYCNLFLDITRLKAIFFCDWDYANIDFMESQLGHVMKWFFDRSQESRSQPTSSTHSRKSSGHWHRRMKTIASFASTSPGTGNSRKSFQWSLIVRLSRSYARLKESVGSAGLMMLSASVSVPEAQFLLSPGKHPIHGKQILLASGGVGSLDITLNPAWHATSQLRCLSTGIEFLFDLTGRTGTCRLRHITTDLELATLLSLQNMFQNIHWSSTSQSVPNHWEIQPLRKFAISICVQDWMDISSSPHSHPSQPQSSVKLSLRMVQQSSGSMEFGFHRSYLHFGYLDDRNFFYLNCAKGQIHSTRQHFHGKGGLERWFISRLSSPSIDFLCMDIDSFLFHLAQGGEDSQREEILKLACKQFFWKTYHSSEEVLRLARNAVDMDVWIKGLHGALCSTSSPALNRLKESLSHLLTETKRLSSTVAHTTFTTIDHESRHHSMMAHGMSKHKSKRLCIHGDHLMLSLFALHFHEQDFLRVASNQYRMTFSHTVDRNQGENRQLQVRFDTFRIQRESLTDPSSQGDILSIPNPNLRLQTVVYATDFYYDFVTDFDGPVQISSRVSQYRYMRHILRLYFSKKTQTDQDSLGPPLVTTMESRYHIHRKRLQFEPKLNALGELTPSLDMLLSWLGLGDTGTIPLLIYERILEKLDHLMSGNSVTSIPTTTTMPSNSE</sequence>
<reference evidence="2" key="2">
    <citation type="submission" date="2022-01" db="EMBL/GenBank/DDBJ databases">
        <authorList>
            <person name="Hirooka S."/>
            <person name="Miyagishima S.Y."/>
        </authorList>
    </citation>
    <scope>NUCLEOTIDE SEQUENCE</scope>
    <source>
        <strain evidence="2">NBRC 102759</strain>
    </source>
</reference>
<dbReference type="PANTHER" id="PTHR32085:SF3">
    <property type="entry name" value="PROTEIN CSF1"/>
    <property type="match status" value="1"/>
</dbReference>
<evidence type="ECO:0000256" key="1">
    <source>
        <dbReference type="SAM" id="MobiDB-lite"/>
    </source>
</evidence>
<proteinExistence type="predicted"/>
<dbReference type="InterPro" id="IPR029636">
    <property type="entry name" value="Csf1"/>
</dbReference>
<dbReference type="GO" id="GO:0016020">
    <property type="term" value="C:membrane"/>
    <property type="evidence" value="ECO:0007669"/>
    <property type="project" value="InterPro"/>
</dbReference>
<gene>
    <name evidence="2" type="ORF">GpartN1_g2932.t1</name>
</gene>
<accession>A0A9C7UQ09</accession>
<name>A0A9C7UQ09_9RHOD</name>
<organism evidence="2 3">
    <name type="scientific">Galdieria partita</name>
    <dbReference type="NCBI Taxonomy" id="83374"/>
    <lineage>
        <taxon>Eukaryota</taxon>
        <taxon>Rhodophyta</taxon>
        <taxon>Bangiophyceae</taxon>
        <taxon>Galdieriales</taxon>
        <taxon>Galdieriaceae</taxon>
        <taxon>Galdieria</taxon>
    </lineage>
</organism>
<dbReference type="GO" id="GO:0006113">
    <property type="term" value="P:fermentation"/>
    <property type="evidence" value="ECO:0007669"/>
    <property type="project" value="InterPro"/>
</dbReference>
<protein>
    <recommendedName>
        <fullName evidence="4">Fragile site-associated protein C-terminal domain-containing protein</fullName>
    </recommendedName>
</protein>
<reference evidence="2" key="1">
    <citation type="journal article" date="2022" name="Proc. Natl. Acad. Sci. U.S.A.">
        <title>Life cycle and functional genomics of the unicellular red alga Galdieria for elucidating algal and plant evolution and industrial use.</title>
        <authorList>
            <person name="Hirooka S."/>
            <person name="Itabashi T."/>
            <person name="Ichinose T.M."/>
            <person name="Onuma R."/>
            <person name="Fujiwara T."/>
            <person name="Yamashita S."/>
            <person name="Jong L.W."/>
            <person name="Tomita R."/>
            <person name="Iwane A.H."/>
            <person name="Miyagishima S.Y."/>
        </authorList>
    </citation>
    <scope>NUCLEOTIDE SEQUENCE</scope>
    <source>
        <strain evidence="2">NBRC 102759</strain>
    </source>
</reference>
<comment type="caution">
    <text evidence="2">The sequence shown here is derived from an EMBL/GenBank/DDBJ whole genome shotgun (WGS) entry which is preliminary data.</text>
</comment>